<gene>
    <name evidence="3" type="ORF">F0145_09450</name>
</gene>
<keyword evidence="1" id="KW-0812">Transmembrane</keyword>
<feature type="domain" description="VanZ-like" evidence="2">
    <location>
        <begin position="43"/>
        <end position="119"/>
    </location>
</feature>
<dbReference type="EMBL" id="VWSF01000005">
    <property type="protein sequence ID" value="KAA5547532.1"/>
    <property type="molecule type" value="Genomic_DNA"/>
</dbReference>
<comment type="caution">
    <text evidence="3">The sequence shown here is derived from an EMBL/GenBank/DDBJ whole genome shotgun (WGS) entry which is preliminary data.</text>
</comment>
<evidence type="ECO:0000313" key="4">
    <source>
        <dbReference type="Proteomes" id="UP000323426"/>
    </source>
</evidence>
<evidence type="ECO:0000259" key="2">
    <source>
        <dbReference type="Pfam" id="PF04892"/>
    </source>
</evidence>
<dbReference type="RefSeq" id="WP_150088155.1">
    <property type="nucleotide sequence ID" value="NZ_VWSF01000005.1"/>
</dbReference>
<dbReference type="PANTHER" id="PTHR28008:SF1">
    <property type="entry name" value="DOMAIN PROTEIN, PUTATIVE (AFU_ORTHOLOGUE AFUA_3G10980)-RELATED"/>
    <property type="match status" value="1"/>
</dbReference>
<organism evidence="3 4">
    <name type="scientific">Adhaeribacter rhizoryzae</name>
    <dbReference type="NCBI Taxonomy" id="2607907"/>
    <lineage>
        <taxon>Bacteria</taxon>
        <taxon>Pseudomonadati</taxon>
        <taxon>Bacteroidota</taxon>
        <taxon>Cytophagia</taxon>
        <taxon>Cytophagales</taxon>
        <taxon>Hymenobacteraceae</taxon>
        <taxon>Adhaeribacter</taxon>
    </lineage>
</organism>
<keyword evidence="1" id="KW-1133">Transmembrane helix</keyword>
<evidence type="ECO:0000256" key="1">
    <source>
        <dbReference type="SAM" id="Phobius"/>
    </source>
</evidence>
<evidence type="ECO:0000313" key="3">
    <source>
        <dbReference type="EMBL" id="KAA5547532.1"/>
    </source>
</evidence>
<dbReference type="AlphaFoldDB" id="A0A5M6DMP0"/>
<reference evidence="3 4" key="1">
    <citation type="submission" date="2019-09" db="EMBL/GenBank/DDBJ databases">
        <title>Genome sequence and assembly of Adhaeribacter sp.</title>
        <authorList>
            <person name="Chhetri G."/>
        </authorList>
    </citation>
    <scope>NUCLEOTIDE SEQUENCE [LARGE SCALE GENOMIC DNA]</scope>
    <source>
        <strain evidence="3 4">DK36</strain>
    </source>
</reference>
<feature type="transmembrane region" description="Helical" evidence="1">
    <location>
        <begin position="35"/>
        <end position="53"/>
    </location>
</feature>
<feature type="transmembrane region" description="Helical" evidence="1">
    <location>
        <begin position="73"/>
        <end position="89"/>
    </location>
</feature>
<dbReference type="Proteomes" id="UP000323426">
    <property type="component" value="Unassembled WGS sequence"/>
</dbReference>
<feature type="transmembrane region" description="Helical" evidence="1">
    <location>
        <begin position="101"/>
        <end position="122"/>
    </location>
</feature>
<keyword evidence="4" id="KW-1185">Reference proteome</keyword>
<keyword evidence="1" id="KW-0472">Membrane</keyword>
<dbReference type="Pfam" id="PF04892">
    <property type="entry name" value="VanZ"/>
    <property type="match status" value="1"/>
</dbReference>
<proteinExistence type="predicted"/>
<dbReference type="InterPro" id="IPR006976">
    <property type="entry name" value="VanZ-like"/>
</dbReference>
<name>A0A5M6DMP0_9BACT</name>
<dbReference type="PANTHER" id="PTHR28008">
    <property type="entry name" value="DOMAIN PROTEIN, PUTATIVE (AFU_ORTHOLOGUE AFUA_3G10980)-RELATED"/>
    <property type="match status" value="1"/>
</dbReference>
<protein>
    <submittedName>
        <fullName evidence="3">VanZ family protein</fullName>
    </submittedName>
</protein>
<dbReference type="NCBIfam" id="NF037970">
    <property type="entry name" value="vanZ_1"/>
    <property type="match status" value="1"/>
</dbReference>
<accession>A0A5M6DMP0</accession>
<sequence length="131" mass="14867">MFLKYHIPTLAWATVILFLTLLPTANMPPVPQWELISFMTASHAVVFFILTFLMRRGFYLQKANNSLRRHSGLYAVILSIIFGSIIEYLQSTLGWGRQGDIMDIVSNSIGTLLAIPAFNLVLRHRLLGNFL</sequence>